<dbReference type="EMBL" id="AP005591">
    <property type="protein sequence ID" value="BAD17394.1"/>
    <property type="molecule type" value="Genomic_DNA"/>
</dbReference>
<protein>
    <submittedName>
        <fullName evidence="1">Uncharacterized protein</fullName>
    </submittedName>
</protein>
<reference evidence="2" key="2">
    <citation type="journal article" date="2008" name="Nucleic Acids Res.">
        <title>The rice annotation project database (RAP-DB): 2008 update.</title>
        <authorList>
            <consortium name="The rice annotation project (RAP)"/>
        </authorList>
    </citation>
    <scope>GENOME REANNOTATION</scope>
    <source>
        <strain evidence="2">cv. Nipponbare</strain>
    </source>
</reference>
<name>Q6YYU0_ORYSJ</name>
<organism evidence="1 2">
    <name type="scientific">Oryza sativa subsp. japonica</name>
    <name type="common">Rice</name>
    <dbReference type="NCBI Taxonomy" id="39947"/>
    <lineage>
        <taxon>Eukaryota</taxon>
        <taxon>Viridiplantae</taxon>
        <taxon>Streptophyta</taxon>
        <taxon>Embryophyta</taxon>
        <taxon>Tracheophyta</taxon>
        <taxon>Spermatophyta</taxon>
        <taxon>Magnoliopsida</taxon>
        <taxon>Liliopsida</taxon>
        <taxon>Poales</taxon>
        <taxon>Poaceae</taxon>
        <taxon>BOP clade</taxon>
        <taxon>Oryzoideae</taxon>
        <taxon>Oryzeae</taxon>
        <taxon>Oryzinae</taxon>
        <taxon>Oryza</taxon>
        <taxon>Oryza sativa</taxon>
    </lineage>
</organism>
<dbReference type="Proteomes" id="UP000000763">
    <property type="component" value="Chromosome 9"/>
</dbReference>
<gene>
    <name evidence="1" type="primary">P0584E12.20</name>
</gene>
<dbReference type="AlphaFoldDB" id="Q6YYU0"/>
<sequence length="50" mass="5633">MTKARGELYGRSFGRVREVDVEADGCNRHDCFRILVDLPVAKPLKSKIGQ</sequence>
<evidence type="ECO:0000313" key="2">
    <source>
        <dbReference type="Proteomes" id="UP000000763"/>
    </source>
</evidence>
<accession>Q6YYU0</accession>
<evidence type="ECO:0000313" key="1">
    <source>
        <dbReference type="EMBL" id="BAD17394.1"/>
    </source>
</evidence>
<reference evidence="2" key="1">
    <citation type="journal article" date="2005" name="Nature">
        <title>The map-based sequence of the rice genome.</title>
        <authorList>
            <consortium name="International rice genome sequencing project (IRGSP)"/>
            <person name="Matsumoto T."/>
            <person name="Wu J."/>
            <person name="Kanamori H."/>
            <person name="Katayose Y."/>
            <person name="Fujisawa M."/>
            <person name="Namiki N."/>
            <person name="Mizuno H."/>
            <person name="Yamamoto K."/>
            <person name="Antonio B.A."/>
            <person name="Baba T."/>
            <person name="Sakata K."/>
            <person name="Nagamura Y."/>
            <person name="Aoki H."/>
            <person name="Arikawa K."/>
            <person name="Arita K."/>
            <person name="Bito T."/>
            <person name="Chiden Y."/>
            <person name="Fujitsuka N."/>
            <person name="Fukunaka R."/>
            <person name="Hamada M."/>
            <person name="Harada C."/>
            <person name="Hayashi A."/>
            <person name="Hijishita S."/>
            <person name="Honda M."/>
            <person name="Hosokawa S."/>
            <person name="Ichikawa Y."/>
            <person name="Idonuma A."/>
            <person name="Iijima M."/>
            <person name="Ikeda M."/>
            <person name="Ikeno M."/>
            <person name="Ito K."/>
            <person name="Ito S."/>
            <person name="Ito T."/>
            <person name="Ito Y."/>
            <person name="Ito Y."/>
            <person name="Iwabuchi A."/>
            <person name="Kamiya K."/>
            <person name="Karasawa W."/>
            <person name="Kurita K."/>
            <person name="Katagiri S."/>
            <person name="Kikuta A."/>
            <person name="Kobayashi H."/>
            <person name="Kobayashi N."/>
            <person name="Machita K."/>
            <person name="Maehara T."/>
            <person name="Masukawa M."/>
            <person name="Mizubayashi T."/>
            <person name="Mukai Y."/>
            <person name="Nagasaki H."/>
            <person name="Nagata Y."/>
            <person name="Naito S."/>
            <person name="Nakashima M."/>
            <person name="Nakama Y."/>
            <person name="Nakamichi Y."/>
            <person name="Nakamura M."/>
            <person name="Meguro A."/>
            <person name="Negishi M."/>
            <person name="Ohta I."/>
            <person name="Ohta T."/>
            <person name="Okamoto M."/>
            <person name="Ono N."/>
            <person name="Saji S."/>
            <person name="Sakaguchi M."/>
            <person name="Sakai K."/>
            <person name="Shibata M."/>
            <person name="Shimokawa T."/>
            <person name="Song J."/>
            <person name="Takazaki Y."/>
            <person name="Terasawa K."/>
            <person name="Tsugane M."/>
            <person name="Tsuji K."/>
            <person name="Ueda S."/>
            <person name="Waki K."/>
            <person name="Yamagata H."/>
            <person name="Yamamoto M."/>
            <person name="Yamamoto S."/>
            <person name="Yamane H."/>
            <person name="Yoshiki S."/>
            <person name="Yoshihara R."/>
            <person name="Yukawa K."/>
            <person name="Zhong H."/>
            <person name="Yano M."/>
            <person name="Yuan Q."/>
            <person name="Ouyang S."/>
            <person name="Liu J."/>
            <person name="Jones K.M."/>
            <person name="Gansberger K."/>
            <person name="Moffat K."/>
            <person name="Hill J."/>
            <person name="Bera J."/>
            <person name="Fadrosh D."/>
            <person name="Jin S."/>
            <person name="Johri S."/>
            <person name="Kim M."/>
            <person name="Overton L."/>
            <person name="Reardon M."/>
            <person name="Tsitrin T."/>
            <person name="Vuong H."/>
            <person name="Weaver B."/>
            <person name="Ciecko A."/>
            <person name="Tallon L."/>
            <person name="Jackson J."/>
            <person name="Pai G."/>
            <person name="Aken S.V."/>
            <person name="Utterback T."/>
            <person name="Reidmuller S."/>
            <person name="Feldblyum T."/>
            <person name="Hsiao J."/>
            <person name="Zismann V."/>
            <person name="Iobst S."/>
            <person name="de Vazeille A.R."/>
            <person name="Buell C.R."/>
            <person name="Ying K."/>
            <person name="Li Y."/>
            <person name="Lu T."/>
            <person name="Huang Y."/>
            <person name="Zhao Q."/>
            <person name="Feng Q."/>
            <person name="Zhang L."/>
            <person name="Zhu J."/>
            <person name="Weng Q."/>
            <person name="Mu J."/>
            <person name="Lu Y."/>
            <person name="Fan D."/>
            <person name="Liu Y."/>
            <person name="Guan J."/>
            <person name="Zhang Y."/>
            <person name="Yu S."/>
            <person name="Liu X."/>
            <person name="Zhang Y."/>
            <person name="Hong G."/>
            <person name="Han B."/>
            <person name="Choisne N."/>
            <person name="Demange N."/>
            <person name="Orjeda G."/>
            <person name="Samain S."/>
            <person name="Cattolico L."/>
            <person name="Pelletier E."/>
            <person name="Couloux A."/>
            <person name="Segurens B."/>
            <person name="Wincker P."/>
            <person name="D'Hont A."/>
            <person name="Scarpelli C."/>
            <person name="Weissenbach J."/>
            <person name="Salanoubat M."/>
            <person name="Quetier F."/>
            <person name="Yu Y."/>
            <person name="Kim H.R."/>
            <person name="Rambo T."/>
            <person name="Currie J."/>
            <person name="Collura K."/>
            <person name="Luo M."/>
            <person name="Yang T."/>
            <person name="Ammiraju J.S.S."/>
            <person name="Engler F."/>
            <person name="Soderlund C."/>
            <person name="Wing R.A."/>
            <person name="Palmer L.E."/>
            <person name="de la Bastide M."/>
            <person name="Spiegel L."/>
            <person name="Nascimento L."/>
            <person name="Zutavern T."/>
            <person name="O'Shaughnessy A."/>
            <person name="Dike S."/>
            <person name="Dedhia N."/>
            <person name="Preston R."/>
            <person name="Balija V."/>
            <person name="McCombie W.R."/>
            <person name="Chow T."/>
            <person name="Chen H."/>
            <person name="Chung M."/>
            <person name="Chen C."/>
            <person name="Shaw J."/>
            <person name="Wu H."/>
            <person name="Hsiao K."/>
            <person name="Chao Y."/>
            <person name="Chu M."/>
            <person name="Cheng C."/>
            <person name="Hour A."/>
            <person name="Lee P."/>
            <person name="Lin S."/>
            <person name="Lin Y."/>
            <person name="Liou J."/>
            <person name="Liu S."/>
            <person name="Hsing Y."/>
            <person name="Raghuvanshi S."/>
            <person name="Mohanty A."/>
            <person name="Bharti A.K."/>
            <person name="Gaur A."/>
            <person name="Gupta V."/>
            <person name="Kumar D."/>
            <person name="Ravi V."/>
            <person name="Vij S."/>
            <person name="Kapur A."/>
            <person name="Khurana P."/>
            <person name="Khurana P."/>
            <person name="Khurana J.P."/>
            <person name="Tyagi A.K."/>
            <person name="Gaikwad K."/>
            <person name="Singh A."/>
            <person name="Dalal V."/>
            <person name="Srivastava S."/>
            <person name="Dixit A."/>
            <person name="Pal A.K."/>
            <person name="Ghazi I.A."/>
            <person name="Yadav M."/>
            <person name="Pandit A."/>
            <person name="Bhargava A."/>
            <person name="Sureshbabu K."/>
            <person name="Batra K."/>
            <person name="Sharma T.R."/>
            <person name="Mohapatra T."/>
            <person name="Singh N.K."/>
            <person name="Messing J."/>
            <person name="Nelson A.B."/>
            <person name="Fuks G."/>
            <person name="Kavchok S."/>
            <person name="Keizer G."/>
            <person name="Linton E."/>
            <person name="Llaca V."/>
            <person name="Song R."/>
            <person name="Tanyolac B."/>
            <person name="Young S."/>
            <person name="Ho-Il K."/>
            <person name="Hahn J.H."/>
            <person name="Sangsakoo G."/>
            <person name="Vanavichit A."/>
            <person name="de Mattos Luiz.A.T."/>
            <person name="Zimmer P.D."/>
            <person name="Malone G."/>
            <person name="Dellagostin O."/>
            <person name="de Oliveira A.C."/>
            <person name="Bevan M."/>
            <person name="Bancroft I."/>
            <person name="Minx P."/>
            <person name="Cordum H."/>
            <person name="Wilson R."/>
            <person name="Cheng Z."/>
            <person name="Jin W."/>
            <person name="Jiang J."/>
            <person name="Leong S.A."/>
            <person name="Iwama H."/>
            <person name="Gojobori T."/>
            <person name="Itoh T."/>
            <person name="Niimura Y."/>
            <person name="Fujii Y."/>
            <person name="Habara T."/>
            <person name="Sakai H."/>
            <person name="Sato Y."/>
            <person name="Wilson G."/>
            <person name="Kumar K."/>
            <person name="McCouch S."/>
            <person name="Juretic N."/>
            <person name="Hoen D."/>
            <person name="Wright S."/>
            <person name="Bruskiewich R."/>
            <person name="Bureau T."/>
            <person name="Miyao A."/>
            <person name="Hirochika H."/>
            <person name="Nishikawa T."/>
            <person name="Kadowaki K."/>
            <person name="Sugiura M."/>
            <person name="Burr B."/>
            <person name="Sasaki T."/>
        </authorList>
    </citation>
    <scope>NUCLEOTIDE SEQUENCE [LARGE SCALE GENOMIC DNA]</scope>
    <source>
        <strain evidence="2">cv. Nipponbare</strain>
    </source>
</reference>
<proteinExistence type="predicted"/>